<evidence type="ECO:0000256" key="1">
    <source>
        <dbReference type="SAM" id="MobiDB-lite"/>
    </source>
</evidence>
<reference evidence="4" key="1">
    <citation type="submission" date="2024-05" db="EMBL/GenBank/DDBJ databases">
        <title>30 novel species of actinomycetes from the DSMZ collection.</title>
        <authorList>
            <person name="Nouioui I."/>
        </authorList>
    </citation>
    <scope>NUCLEOTIDE SEQUENCE</scope>
    <source>
        <strain evidence="4">DSM 41529</strain>
    </source>
</reference>
<protein>
    <submittedName>
        <fullName evidence="4">SGNH/GDSL hydrolase family protein</fullName>
    </submittedName>
</protein>
<name>A0ABU2XR14_9ACTN</name>
<dbReference type="PANTHER" id="PTHR43784:SF2">
    <property type="entry name" value="GDSL-LIKE LIPASE_ACYLHYDROLASE, PUTATIVE (AFU_ORTHOLOGUE AFUA_2G00820)-RELATED"/>
    <property type="match status" value="1"/>
</dbReference>
<dbReference type="Pfam" id="PF13472">
    <property type="entry name" value="Lipase_GDSL_2"/>
    <property type="match status" value="1"/>
</dbReference>
<keyword evidence="4" id="KW-0378">Hydrolase</keyword>
<comment type="caution">
    <text evidence="4">The sequence shown here is derived from an EMBL/GenBank/DDBJ whole genome shotgun (WGS) entry which is preliminary data.</text>
</comment>
<sequence length="434" mass="44612">MVSIRHVLSTLAAALTLALVPLSGAATAWADSGPAPGPGGHGGRGWVGTWEAAAAGTVPALPGNSIRNVVHTSVGGQAARIRVSNRLGTAPLELGAATVALQEAGAPKSPNAIAGTARRITFHGRSSATVPAGEDAVSDPVRLRVPADTNLLITLYTPTDSGPATYHRSALQTSFLAPDGDHTADQDGAAFTATTSSWYYVTGVDVLSPRTPGSVVTLGDSITDGSGSTASANRRWPDRLAARLRVLPPRRQLGVLNAGISGNRVLLDGTGPSALSRLDADVFSRSGVRAMIVMEGINDIKGSPNQTDPTAFADAYRGIVEQAHARGIRVIGGTITPYGGNGGYTEAREAVRQAVNEFIRNSGVFDAVVDFDAVVRDPADPHRILPAYDTGDHLHFNDTGLQAMADAVDLADLTEPAGPRGGGIEPVPAGSARG</sequence>
<keyword evidence="5" id="KW-1185">Reference proteome</keyword>
<feature type="region of interest" description="Disordered" evidence="1">
    <location>
        <begin position="414"/>
        <end position="434"/>
    </location>
</feature>
<dbReference type="SUPFAM" id="SSF52266">
    <property type="entry name" value="SGNH hydrolase"/>
    <property type="match status" value="1"/>
</dbReference>
<dbReference type="InterPro" id="IPR036514">
    <property type="entry name" value="SGNH_hydro_sf"/>
</dbReference>
<dbReference type="InterPro" id="IPR053140">
    <property type="entry name" value="GDSL_Rv0518-like"/>
</dbReference>
<dbReference type="Proteomes" id="UP001180754">
    <property type="component" value="Unassembled WGS sequence"/>
</dbReference>
<gene>
    <name evidence="4" type="ORF">RND15_37640</name>
</gene>
<dbReference type="PANTHER" id="PTHR43784">
    <property type="entry name" value="GDSL-LIKE LIPASE/ACYLHYDROLASE, PUTATIVE (AFU_ORTHOLOGUE AFUA_2G00820)-RELATED"/>
    <property type="match status" value="1"/>
</dbReference>
<evidence type="ECO:0000259" key="3">
    <source>
        <dbReference type="Pfam" id="PF13472"/>
    </source>
</evidence>
<evidence type="ECO:0000313" key="4">
    <source>
        <dbReference type="EMBL" id="MDT0548376.1"/>
    </source>
</evidence>
<evidence type="ECO:0000313" key="5">
    <source>
        <dbReference type="Proteomes" id="UP001180754"/>
    </source>
</evidence>
<feature type="signal peptide" evidence="2">
    <location>
        <begin position="1"/>
        <end position="30"/>
    </location>
</feature>
<dbReference type="EMBL" id="JAVRFD010000026">
    <property type="protein sequence ID" value="MDT0548376.1"/>
    <property type="molecule type" value="Genomic_DNA"/>
</dbReference>
<dbReference type="Gene3D" id="3.40.50.1110">
    <property type="entry name" value="SGNH hydrolase"/>
    <property type="match status" value="1"/>
</dbReference>
<proteinExistence type="predicted"/>
<dbReference type="RefSeq" id="WP_311728948.1">
    <property type="nucleotide sequence ID" value="NZ_JAVRFD010000026.1"/>
</dbReference>
<organism evidence="4 5">
    <name type="scientific">Streptomyces lonegramiae</name>
    <dbReference type="NCBI Taxonomy" id="3075524"/>
    <lineage>
        <taxon>Bacteria</taxon>
        <taxon>Bacillati</taxon>
        <taxon>Actinomycetota</taxon>
        <taxon>Actinomycetes</taxon>
        <taxon>Kitasatosporales</taxon>
        <taxon>Streptomycetaceae</taxon>
        <taxon>Streptomyces</taxon>
    </lineage>
</organism>
<dbReference type="InterPro" id="IPR013830">
    <property type="entry name" value="SGNH_hydro"/>
</dbReference>
<feature type="chain" id="PRO_5045056594" evidence="2">
    <location>
        <begin position="31"/>
        <end position="434"/>
    </location>
</feature>
<evidence type="ECO:0000256" key="2">
    <source>
        <dbReference type="SAM" id="SignalP"/>
    </source>
</evidence>
<feature type="domain" description="SGNH hydrolase-type esterase" evidence="3">
    <location>
        <begin position="218"/>
        <end position="402"/>
    </location>
</feature>
<accession>A0ABU2XR14</accession>
<dbReference type="CDD" id="cd01830">
    <property type="entry name" value="XynE_like"/>
    <property type="match status" value="1"/>
</dbReference>
<keyword evidence="2" id="KW-0732">Signal</keyword>
<dbReference type="GO" id="GO:0016787">
    <property type="term" value="F:hydrolase activity"/>
    <property type="evidence" value="ECO:0007669"/>
    <property type="project" value="UniProtKB-KW"/>
</dbReference>